<gene>
    <name evidence="2" type="ORF">HDC13142</name>
</gene>
<keyword evidence="1" id="KW-0812">Transmembrane</keyword>
<dbReference type="AlphaFoldDB" id="Q6IK88"/>
<protein>
    <submittedName>
        <fullName evidence="2">HDC13142</fullName>
    </submittedName>
</protein>
<keyword evidence="1" id="KW-1133">Transmembrane helix</keyword>
<name>Q6IK88_DROME</name>
<evidence type="ECO:0000256" key="1">
    <source>
        <dbReference type="SAM" id="Phobius"/>
    </source>
</evidence>
<evidence type="ECO:0000313" key="2">
    <source>
        <dbReference type="EMBL" id="DAA03984.1"/>
    </source>
</evidence>
<organism evidence="2">
    <name type="scientific">Drosophila melanogaster</name>
    <name type="common">Fruit fly</name>
    <dbReference type="NCBI Taxonomy" id="7227"/>
    <lineage>
        <taxon>Eukaryota</taxon>
        <taxon>Metazoa</taxon>
        <taxon>Ecdysozoa</taxon>
        <taxon>Arthropoda</taxon>
        <taxon>Hexapoda</taxon>
        <taxon>Insecta</taxon>
        <taxon>Pterygota</taxon>
        <taxon>Neoptera</taxon>
        <taxon>Endopterygota</taxon>
        <taxon>Diptera</taxon>
        <taxon>Brachycera</taxon>
        <taxon>Muscomorpha</taxon>
        <taxon>Ephydroidea</taxon>
        <taxon>Drosophilidae</taxon>
        <taxon>Drosophila</taxon>
        <taxon>Sophophora</taxon>
    </lineage>
</organism>
<feature type="transmembrane region" description="Helical" evidence="1">
    <location>
        <begin position="69"/>
        <end position="84"/>
    </location>
</feature>
<sequence length="85" mass="10030">MRHFMWQHLPVDFPKPLCADMAVCLWAKLSPHRERRTSQLFTSSPLSSSFACPSIAFDSDRRRGRRCRLWWWSLVGVWLALIAVR</sequence>
<reference evidence="2" key="1">
    <citation type="journal article" date="2003" name="Genome Biol.">
        <title>An integrated gene annotation and transcriptional profiling approach towards the full gene content of the Drosophila genome.</title>
        <authorList>
            <person name="Hild M."/>
            <person name="Beckmann B."/>
            <person name="Haas S.A."/>
            <person name="Koch B."/>
            <person name="Solovyev V."/>
            <person name="Busold C."/>
            <person name="Fellenberg K."/>
            <person name="Boutros M."/>
            <person name="Vingron M."/>
            <person name="Sauer F."/>
            <person name="Hoheisel J.D."/>
            <person name="Paro R."/>
        </authorList>
    </citation>
    <scope>NUCLEOTIDE SEQUENCE</scope>
</reference>
<dbReference type="EMBL" id="BK002478">
    <property type="protein sequence ID" value="DAA03984.1"/>
    <property type="molecule type" value="Genomic_DNA"/>
</dbReference>
<proteinExistence type="predicted"/>
<keyword evidence="1" id="KW-0472">Membrane</keyword>
<accession>Q6IK88</accession>